<feature type="domain" description="Helicase ATP-binding" evidence="3">
    <location>
        <begin position="268"/>
        <end position="455"/>
    </location>
</feature>
<dbReference type="PANTHER" id="PTHR45766:SF6">
    <property type="entry name" value="SWI_SNF-RELATED MATRIX-ASSOCIATED ACTIN-DEPENDENT REGULATOR OF CHROMATIN SUBFAMILY A-LIKE PROTEIN 1"/>
    <property type="match status" value="1"/>
</dbReference>
<keyword evidence="6" id="KW-1185">Reference proteome</keyword>
<dbReference type="RefSeq" id="WP_154518736.1">
    <property type="nucleotide sequence ID" value="NZ_VUNM01000045.1"/>
</dbReference>
<proteinExistence type="predicted"/>
<evidence type="ECO:0008006" key="7">
    <source>
        <dbReference type="Google" id="ProtNLM"/>
    </source>
</evidence>
<gene>
    <name evidence="5" type="ORF">FYJ79_11710</name>
</gene>
<dbReference type="InterPro" id="IPR001650">
    <property type="entry name" value="Helicase_C-like"/>
</dbReference>
<evidence type="ECO:0000313" key="5">
    <source>
        <dbReference type="EMBL" id="MST90220.1"/>
    </source>
</evidence>
<evidence type="ECO:0000259" key="3">
    <source>
        <dbReference type="PROSITE" id="PS51192"/>
    </source>
</evidence>
<keyword evidence="2" id="KW-0175">Coiled coil</keyword>
<dbReference type="CDD" id="cd18793">
    <property type="entry name" value="SF2_C_SNF"/>
    <property type="match status" value="1"/>
</dbReference>
<dbReference type="Gene3D" id="3.30.870.10">
    <property type="entry name" value="Endonuclease Chain A"/>
    <property type="match status" value="1"/>
</dbReference>
<dbReference type="AlphaFoldDB" id="A0A844FYC8"/>
<dbReference type="PROSITE" id="PS51192">
    <property type="entry name" value="HELICASE_ATP_BIND_1"/>
    <property type="match status" value="1"/>
</dbReference>
<dbReference type="InterPro" id="IPR000330">
    <property type="entry name" value="SNF2_N"/>
</dbReference>
<protein>
    <recommendedName>
        <fullName evidence="7">Helicase</fullName>
    </recommendedName>
</protein>
<dbReference type="Pfam" id="PF00176">
    <property type="entry name" value="SNF2-rel_dom"/>
    <property type="match status" value="1"/>
</dbReference>
<dbReference type="SUPFAM" id="SSF52540">
    <property type="entry name" value="P-loop containing nucleoside triphosphate hydrolases"/>
    <property type="match status" value="2"/>
</dbReference>
<evidence type="ECO:0000259" key="4">
    <source>
        <dbReference type="PROSITE" id="PS51194"/>
    </source>
</evidence>
<dbReference type="Gene3D" id="3.40.50.300">
    <property type="entry name" value="P-loop containing nucleotide triphosphate hydrolases"/>
    <property type="match status" value="1"/>
</dbReference>
<accession>A0A844FYC8</accession>
<dbReference type="EMBL" id="VUNM01000045">
    <property type="protein sequence ID" value="MST90220.1"/>
    <property type="molecule type" value="Genomic_DNA"/>
</dbReference>
<dbReference type="Pfam" id="PF00271">
    <property type="entry name" value="Helicase_C"/>
    <property type="match status" value="1"/>
</dbReference>
<dbReference type="GO" id="GO:0016787">
    <property type="term" value="F:hydrolase activity"/>
    <property type="evidence" value="ECO:0007669"/>
    <property type="project" value="UniProtKB-KW"/>
</dbReference>
<dbReference type="InterPro" id="IPR014001">
    <property type="entry name" value="Helicase_ATP-bd"/>
</dbReference>
<feature type="domain" description="Helicase C-terminal" evidence="4">
    <location>
        <begin position="728"/>
        <end position="894"/>
    </location>
</feature>
<evidence type="ECO:0000256" key="2">
    <source>
        <dbReference type="SAM" id="Coils"/>
    </source>
</evidence>
<dbReference type="InterPro" id="IPR038718">
    <property type="entry name" value="SNF2-like_sf"/>
</dbReference>
<feature type="coiled-coil region" evidence="2">
    <location>
        <begin position="76"/>
        <end position="110"/>
    </location>
</feature>
<comment type="caution">
    <text evidence="5">The sequence shown here is derived from an EMBL/GenBank/DDBJ whole genome shotgun (WGS) entry which is preliminary data.</text>
</comment>
<reference evidence="5 6" key="1">
    <citation type="submission" date="2019-08" db="EMBL/GenBank/DDBJ databases">
        <title>In-depth cultivation of the pig gut microbiome towards novel bacterial diversity and tailored functional studies.</title>
        <authorList>
            <person name="Wylensek D."/>
            <person name="Hitch T.C.A."/>
            <person name="Clavel T."/>
        </authorList>
    </citation>
    <scope>NUCLEOTIDE SEQUENCE [LARGE SCALE GENOMIC DNA]</scope>
    <source>
        <strain evidence="5 6">CA-Schmier-601-WT-3</strain>
    </source>
</reference>
<dbReference type="InterPro" id="IPR049730">
    <property type="entry name" value="SNF2/RAD54-like_C"/>
</dbReference>
<dbReference type="Proteomes" id="UP000442619">
    <property type="component" value="Unassembled WGS sequence"/>
</dbReference>
<name>A0A844FYC8_9FIRM</name>
<dbReference type="SMART" id="SM00487">
    <property type="entry name" value="DEXDc"/>
    <property type="match status" value="1"/>
</dbReference>
<evidence type="ECO:0000313" key="6">
    <source>
        <dbReference type="Proteomes" id="UP000442619"/>
    </source>
</evidence>
<sequence>MGLLDIGIRGSYIGKGENILNEFLLPSLCVAKKYDRIAGFFSIESLLAIANGIESLHRNKGTMRLIVGVHSIPKELIDASIKRKELKNDIQKVQEEIEKEISSLSDLLDKTKVATLAWMIDEGLLTVKAATVLGEGIFHPKTIIIKDNDDNEVAAVGSPNESRNGLGSNFEQLMVATSWNNLDAVNDQKVFFDTLWNNQCNDVIVLDITKETAAMIKKSLGSEYKSLKNLITTSIDNVLASIAEMPLNFFVSGNIPSLYMHQERAVIDALSRWPVRVLFSDEVGLGKTFEAAATISFLNKYCNVNRIIILTPKSVLRQWQEELSENFNIDTWLFDSNKKEYISSNNQIILMGNNNPLGYGSPNLILMSSQYARGNKNNNGLLAEESTILPDLLVVDEAHSARISEDLSGKPKKTQMYKMLEKIKGKIPHIILATATPMQKNAKEYHAMLNLLGLPKIWQKEQSFLNSLRFIMQDSIEDLSDANKIVSLLHYTNQEMRPDLSLLTDVEKSLLTELEDLYAQNNHFENAMFVKNEWNTLKNIFIKLHPARMLTIRNTRRSLSEIGYKFPKRNLREISLYESDKIKLLYANVYSYLNKECFSVERELHPDKKFNISFIKISYQQRVASSLYSCKISLERRMNKIEALKNYFEFNQFVNNIEYGNDIDDFDDFDQDDLLDQDSNSFDKLIDSNIDINNLKRAINIECCCLESLITQINTVLNNEGDQKIEKSIEKSLEVLKNGDSVLLFTRYTDTVDALIKHFNLKNKKFSYPYAIYTGNKSTIVSGEIYKECDKTEIKEALFSKKIRIVFCSDAASEGINLQAARILINVDVPWTPARLEQRIGRIARLGQVADEVDIYNVWYPNSVEAKMYSRIQKRLIGANIAIGEFPDVVAENIKHAILQNEKDDSLEMLKNIRNDMQKDALDKLWSDKNDKSTYSDEIRKKLLELVKKEFDLVNYDKENGIYKFNVGGKVYETTILCGNKNSISLKSKEVSNINKKFYGFNVVKNAGIDICLQDKNTKKIIKTESVIDVLINSSYENITYYDNYPTMLPNPKKLNLEFSLENKCTNSPLLWVKYDEFNKRK</sequence>
<dbReference type="PANTHER" id="PTHR45766">
    <property type="entry name" value="DNA ANNEALING HELICASE AND ENDONUCLEASE ZRANB3 FAMILY MEMBER"/>
    <property type="match status" value="1"/>
</dbReference>
<keyword evidence="1" id="KW-0378">Hydrolase</keyword>
<organism evidence="5 6">
    <name type="scientific">Sharpea porci</name>
    <dbReference type="NCBI Taxonomy" id="2652286"/>
    <lineage>
        <taxon>Bacteria</taxon>
        <taxon>Bacillati</taxon>
        <taxon>Bacillota</taxon>
        <taxon>Erysipelotrichia</taxon>
        <taxon>Erysipelotrichales</taxon>
        <taxon>Coprobacillaceae</taxon>
        <taxon>Sharpea</taxon>
    </lineage>
</organism>
<evidence type="ECO:0000256" key="1">
    <source>
        <dbReference type="ARBA" id="ARBA00022801"/>
    </source>
</evidence>
<dbReference type="InterPro" id="IPR027417">
    <property type="entry name" value="P-loop_NTPase"/>
</dbReference>
<dbReference type="GO" id="GO:0005524">
    <property type="term" value="F:ATP binding"/>
    <property type="evidence" value="ECO:0007669"/>
    <property type="project" value="InterPro"/>
</dbReference>
<dbReference type="PROSITE" id="PS51194">
    <property type="entry name" value="HELICASE_CTER"/>
    <property type="match status" value="1"/>
</dbReference>
<dbReference type="SMART" id="SM00490">
    <property type="entry name" value="HELICc"/>
    <property type="match status" value="1"/>
</dbReference>
<dbReference type="Gene3D" id="3.40.50.10810">
    <property type="entry name" value="Tandem AAA-ATPase domain"/>
    <property type="match status" value="1"/>
</dbReference>